<evidence type="ECO:0000313" key="2">
    <source>
        <dbReference type="EMBL" id="KAJ6837768.1"/>
    </source>
</evidence>
<name>A0AAX6DVK6_IRIPA</name>
<proteinExistence type="predicted"/>
<accession>A0AAX6DVK6</accession>
<reference evidence="1" key="1">
    <citation type="journal article" date="2023" name="GigaByte">
        <title>Genome assembly of the bearded iris, Iris pallida Lam.</title>
        <authorList>
            <person name="Bruccoleri R.E."/>
            <person name="Oakeley E.J."/>
            <person name="Faust A.M.E."/>
            <person name="Altorfer M."/>
            <person name="Dessus-Babus S."/>
            <person name="Burckhardt D."/>
            <person name="Oertli M."/>
            <person name="Naumann U."/>
            <person name="Petersen F."/>
            <person name="Wong J."/>
        </authorList>
    </citation>
    <scope>NUCLEOTIDE SEQUENCE</scope>
    <source>
        <strain evidence="1">GSM-AAB239-AS_SAM_17_03QT</strain>
    </source>
</reference>
<evidence type="ECO:0000313" key="1">
    <source>
        <dbReference type="EMBL" id="KAJ6795843.1"/>
    </source>
</evidence>
<keyword evidence="3" id="KW-1185">Reference proteome</keyword>
<sequence length="89" mass="9771">MSGIVSSSSDSSNVVLTNRWVFDLISQGETWLHSLIHRGIVESIPLLSTSHVRERLDTSGINSSLLSVSSCRARVLKNKTENKFSVELG</sequence>
<dbReference type="EMBL" id="JANAVB010011199">
    <property type="protein sequence ID" value="KAJ6837768.1"/>
    <property type="molecule type" value="Genomic_DNA"/>
</dbReference>
<dbReference type="EMBL" id="JANAVB010041653">
    <property type="protein sequence ID" value="KAJ6795843.1"/>
    <property type="molecule type" value="Genomic_DNA"/>
</dbReference>
<comment type="caution">
    <text evidence="1">The sequence shown here is derived from an EMBL/GenBank/DDBJ whole genome shotgun (WGS) entry which is preliminary data.</text>
</comment>
<dbReference type="AlphaFoldDB" id="A0AAX6DVK6"/>
<dbReference type="Proteomes" id="UP001140949">
    <property type="component" value="Unassembled WGS sequence"/>
</dbReference>
<reference evidence="1" key="2">
    <citation type="submission" date="2023-04" db="EMBL/GenBank/DDBJ databases">
        <authorList>
            <person name="Bruccoleri R.E."/>
            <person name="Oakeley E.J."/>
            <person name="Faust A.-M."/>
            <person name="Dessus-Babus S."/>
            <person name="Altorfer M."/>
            <person name="Burckhardt D."/>
            <person name="Oertli M."/>
            <person name="Naumann U."/>
            <person name="Petersen F."/>
            <person name="Wong J."/>
        </authorList>
    </citation>
    <scope>NUCLEOTIDE SEQUENCE</scope>
    <source>
        <strain evidence="1">GSM-AAB239-AS_SAM_17_03QT</strain>
        <tissue evidence="1">Leaf</tissue>
    </source>
</reference>
<organism evidence="1 3">
    <name type="scientific">Iris pallida</name>
    <name type="common">Sweet iris</name>
    <dbReference type="NCBI Taxonomy" id="29817"/>
    <lineage>
        <taxon>Eukaryota</taxon>
        <taxon>Viridiplantae</taxon>
        <taxon>Streptophyta</taxon>
        <taxon>Embryophyta</taxon>
        <taxon>Tracheophyta</taxon>
        <taxon>Spermatophyta</taxon>
        <taxon>Magnoliopsida</taxon>
        <taxon>Liliopsida</taxon>
        <taxon>Asparagales</taxon>
        <taxon>Iridaceae</taxon>
        <taxon>Iridoideae</taxon>
        <taxon>Irideae</taxon>
        <taxon>Iris</taxon>
    </lineage>
</organism>
<gene>
    <name evidence="1" type="ORF">M6B38_224560</name>
    <name evidence="2" type="ORF">M6B38_322830</name>
</gene>
<evidence type="ECO:0000313" key="3">
    <source>
        <dbReference type="Proteomes" id="UP001140949"/>
    </source>
</evidence>
<protein>
    <submittedName>
        <fullName evidence="1">CID11</fullName>
    </submittedName>
</protein>